<dbReference type="Proteomes" id="UP000274033">
    <property type="component" value="Unassembled WGS sequence"/>
</dbReference>
<dbReference type="PROSITE" id="PS50234">
    <property type="entry name" value="VWFA"/>
    <property type="match status" value="1"/>
</dbReference>
<reference evidence="4 5" key="1">
    <citation type="journal article" date="2013" name="J. Microbiol.">
        <title>Lysinibacillus chungkukjangi sp. nov., isolated from Chungkukjang, Korean fermented soybean food.</title>
        <authorList>
            <person name="Kim S.J."/>
            <person name="Jang Y.H."/>
            <person name="Hamada M."/>
            <person name="Ahn J.H."/>
            <person name="Weon H.Y."/>
            <person name="Suzuki K."/>
            <person name="Whang K.S."/>
            <person name="Kwon S.W."/>
        </authorList>
    </citation>
    <scope>NUCLEOTIDE SEQUENCE [LARGE SCALE GENOMIC DNA]</scope>
    <source>
        <strain evidence="4 5">MCCC 1A12701</strain>
    </source>
</reference>
<sequence>MKRMILSMCFLFIILTGCSNDEKTDEGKEVEKGDAVIGVTAEEQEKDEQSESVEKQTEGEEKLWPEAFKANDVSFEFPSTLADSENMIKGKWWGNAEEAELFSEDKEAAVAHLGSLLEGKDKKQQADLIKRFVTETYFPDFPSMTTFTPRGKINLGEVEEKSNIKLNGREVKENVNVAIILDASGSMKNIQDGKTLMDIAKESIREFASNLPEKANVSLTIYGHKGTGSEADKQLSCSGIEEVYPLGVYNAGEFTSKVNGIVPSGWTSMGASLKQVGEKLANENAENSTNVIYLVSDGKETCDGNPAEVAKTLAATDIEPIINVIGLAVKNEDAKALEQIAKNAEGRYITARNQQQLDQEFQESNQSISQWIDWHRQNTGEAINQLQEDKNKLIELHRETINDLIAFDRHAIQVIIDLNQQYQLDSDVYNLVYQDVKGFYNAILKETNDIYNARLQQINDTYNNTLNEINEQYNENI</sequence>
<feature type="domain" description="VWFA" evidence="3">
    <location>
        <begin position="176"/>
        <end position="365"/>
    </location>
</feature>
<evidence type="ECO:0000256" key="2">
    <source>
        <dbReference type="SAM" id="MobiDB-lite"/>
    </source>
</evidence>
<gene>
    <name evidence="4" type="ORF">EBB45_00590</name>
</gene>
<dbReference type="InterPro" id="IPR002035">
    <property type="entry name" value="VWF_A"/>
</dbReference>
<evidence type="ECO:0000313" key="4">
    <source>
        <dbReference type="EMBL" id="RQW76085.1"/>
    </source>
</evidence>
<organism evidence="4 5">
    <name type="scientific">Lysinibacillus composti</name>
    <dbReference type="NCBI Taxonomy" id="720633"/>
    <lineage>
        <taxon>Bacteria</taxon>
        <taxon>Bacillati</taxon>
        <taxon>Bacillota</taxon>
        <taxon>Bacilli</taxon>
        <taxon>Bacillales</taxon>
        <taxon>Bacillaceae</taxon>
        <taxon>Lysinibacillus</taxon>
    </lineage>
</organism>
<accession>A0A3N9UJI5</accession>
<feature type="coiled-coil region" evidence="1">
    <location>
        <begin position="327"/>
        <end position="403"/>
    </location>
</feature>
<dbReference type="OrthoDB" id="9783818at2"/>
<feature type="compositionally biased region" description="Basic and acidic residues" evidence="2">
    <location>
        <begin position="47"/>
        <end position="62"/>
    </location>
</feature>
<dbReference type="Gene3D" id="3.40.50.410">
    <property type="entry name" value="von Willebrand factor, type A domain"/>
    <property type="match status" value="1"/>
</dbReference>
<dbReference type="EMBL" id="RRCT01000001">
    <property type="protein sequence ID" value="RQW76085.1"/>
    <property type="molecule type" value="Genomic_DNA"/>
</dbReference>
<dbReference type="SMART" id="SM00327">
    <property type="entry name" value="VWA"/>
    <property type="match status" value="1"/>
</dbReference>
<evidence type="ECO:0000313" key="5">
    <source>
        <dbReference type="Proteomes" id="UP000274033"/>
    </source>
</evidence>
<feature type="region of interest" description="Disordered" evidence="2">
    <location>
        <begin position="40"/>
        <end position="62"/>
    </location>
</feature>
<dbReference type="SUPFAM" id="SSF53300">
    <property type="entry name" value="vWA-like"/>
    <property type="match status" value="1"/>
</dbReference>
<keyword evidence="1" id="KW-0175">Coiled coil</keyword>
<name>A0A3N9UJI5_9BACI</name>
<keyword evidence="5" id="KW-1185">Reference proteome</keyword>
<dbReference type="Pfam" id="PF00092">
    <property type="entry name" value="VWA"/>
    <property type="match status" value="1"/>
</dbReference>
<evidence type="ECO:0000259" key="3">
    <source>
        <dbReference type="PROSITE" id="PS50234"/>
    </source>
</evidence>
<dbReference type="PROSITE" id="PS51257">
    <property type="entry name" value="PROKAR_LIPOPROTEIN"/>
    <property type="match status" value="1"/>
</dbReference>
<dbReference type="AlphaFoldDB" id="A0A3N9UJI5"/>
<proteinExistence type="predicted"/>
<protein>
    <submittedName>
        <fullName evidence="4">VWA domain-containing protein</fullName>
    </submittedName>
</protein>
<dbReference type="InterPro" id="IPR036465">
    <property type="entry name" value="vWFA_dom_sf"/>
</dbReference>
<comment type="caution">
    <text evidence="4">The sequence shown here is derived from an EMBL/GenBank/DDBJ whole genome shotgun (WGS) entry which is preliminary data.</text>
</comment>
<evidence type="ECO:0000256" key="1">
    <source>
        <dbReference type="SAM" id="Coils"/>
    </source>
</evidence>